<evidence type="ECO:0000256" key="3">
    <source>
        <dbReference type="ARBA" id="ARBA00022475"/>
    </source>
</evidence>
<dbReference type="FunFam" id="3.40.50.2300:FF:000014">
    <property type="entry name" value="PTS system fructose-like transporter subunit IIB"/>
    <property type="match status" value="1"/>
</dbReference>
<feature type="transmembrane region" description="Helical" evidence="12">
    <location>
        <begin position="400"/>
        <end position="420"/>
    </location>
</feature>
<organism evidence="15 16">
    <name type="scientific">Paenibacillus monticola</name>
    <dbReference type="NCBI Taxonomy" id="2666075"/>
    <lineage>
        <taxon>Bacteria</taxon>
        <taxon>Bacillati</taxon>
        <taxon>Bacillota</taxon>
        <taxon>Bacilli</taxon>
        <taxon>Bacillales</taxon>
        <taxon>Paenibacillaceae</taxon>
        <taxon>Paenibacillus</taxon>
    </lineage>
</organism>
<gene>
    <name evidence="15" type="ORF">GJB61_06385</name>
</gene>
<dbReference type="CDD" id="cd05569">
    <property type="entry name" value="PTS_IIB_fructose"/>
    <property type="match status" value="1"/>
</dbReference>
<dbReference type="InterPro" id="IPR050864">
    <property type="entry name" value="Bacterial_PTS_Sugar_Transport"/>
</dbReference>
<dbReference type="GO" id="GO:0005351">
    <property type="term" value="F:carbohydrate:proton symporter activity"/>
    <property type="evidence" value="ECO:0007669"/>
    <property type="project" value="InterPro"/>
</dbReference>
<comment type="subcellular location">
    <subcellularLocation>
        <location evidence="1">Cell inner membrane</location>
        <topology evidence="1">Multi-pass membrane protein</topology>
    </subcellularLocation>
</comment>
<dbReference type="NCBIfam" id="TIGR00829">
    <property type="entry name" value="FRU"/>
    <property type="match status" value="1"/>
</dbReference>
<keyword evidence="11 12" id="KW-0472">Membrane</keyword>
<feature type="transmembrane region" description="Helical" evidence="12">
    <location>
        <begin position="226"/>
        <end position="245"/>
    </location>
</feature>
<evidence type="ECO:0000256" key="6">
    <source>
        <dbReference type="ARBA" id="ARBA00022679"/>
    </source>
</evidence>
<feature type="transmembrane region" description="Helical" evidence="12">
    <location>
        <begin position="203"/>
        <end position="220"/>
    </location>
</feature>
<keyword evidence="8 12" id="KW-0812">Transmembrane</keyword>
<evidence type="ECO:0000256" key="5">
    <source>
        <dbReference type="ARBA" id="ARBA00022597"/>
    </source>
</evidence>
<dbReference type="InterPro" id="IPR003501">
    <property type="entry name" value="PTS_EIIB_2/3"/>
</dbReference>
<sequence length="480" mass="49925">MKLLGITACPTGIAHTYIAAEKLSRAAKELDVEIKVETQGSVGTENVLTDKDIAEADGIIIAADKGVDLSRFAGKAIYECGTKDAVKDPKRLIQLFLDGTVVAPQASKKLKSVEEAKQEIRGKQNLIYRHLMSGVSYMIPFVVVGGLLIALALAIGGEPTPTGLAIPENSFWMHISDIGGAAFTFMVPILAGFIAYSIADRPGIAPGMIAGFIAANGSFYDSSAGAGFIGGIVAGFLAGYLALWIKRWKVPKMVQPIMPILVIPIISTLLTGAVFIFVVGKPIASLMNGLTEFLNGMQGSSSILLALILGAMISFDMGGPVNKVAFLFGTSMIGAGNVAVMGAIAAAICTPPLGMGLATLLRKNLYNKEEKEAGKAALAMGLCGITEGAIPFAAGDPLRVIPSLMVGAMSGAVIAMLGGVGDSVPHGGPIVALLGAIDNVLMFIIAIVVGTFVTAFCVNFLKDLKQRKDNVSNQKQAARE</sequence>
<dbReference type="GO" id="GO:0016301">
    <property type="term" value="F:kinase activity"/>
    <property type="evidence" value="ECO:0007669"/>
    <property type="project" value="UniProtKB-KW"/>
</dbReference>
<comment type="caution">
    <text evidence="15">The sequence shown here is derived from an EMBL/GenBank/DDBJ whole genome shotgun (WGS) entry which is preliminary data.</text>
</comment>
<keyword evidence="9" id="KW-0418">Kinase</keyword>
<feature type="transmembrane region" description="Helical" evidence="12">
    <location>
        <begin position="257"/>
        <end position="279"/>
    </location>
</feature>
<keyword evidence="3" id="KW-1003">Cell membrane</keyword>
<dbReference type="GO" id="GO:0009401">
    <property type="term" value="P:phosphoenolpyruvate-dependent sugar phosphotransferase system"/>
    <property type="evidence" value="ECO:0007669"/>
    <property type="project" value="UniProtKB-KW"/>
</dbReference>
<feature type="transmembrane region" description="Helical" evidence="12">
    <location>
        <begin position="131"/>
        <end position="155"/>
    </location>
</feature>
<dbReference type="InterPro" id="IPR006327">
    <property type="entry name" value="PTS_IIC_fruc"/>
</dbReference>
<evidence type="ECO:0000259" key="13">
    <source>
        <dbReference type="PROSITE" id="PS51099"/>
    </source>
</evidence>
<dbReference type="Proteomes" id="UP000463051">
    <property type="component" value="Unassembled WGS sequence"/>
</dbReference>
<dbReference type="GO" id="GO:0005886">
    <property type="term" value="C:plasma membrane"/>
    <property type="evidence" value="ECO:0007669"/>
    <property type="project" value="UniProtKB-SubCell"/>
</dbReference>
<feature type="domain" description="PTS EIIB type-2" evidence="13">
    <location>
        <begin position="1"/>
        <end position="98"/>
    </location>
</feature>
<evidence type="ECO:0000256" key="4">
    <source>
        <dbReference type="ARBA" id="ARBA00022553"/>
    </source>
</evidence>
<dbReference type="InterPro" id="IPR003352">
    <property type="entry name" value="PTS_EIIC"/>
</dbReference>
<dbReference type="InterPro" id="IPR013014">
    <property type="entry name" value="PTS_EIIC_2"/>
</dbReference>
<dbReference type="AlphaFoldDB" id="A0A7X2H4L6"/>
<evidence type="ECO:0000256" key="10">
    <source>
        <dbReference type="ARBA" id="ARBA00022989"/>
    </source>
</evidence>
<dbReference type="GO" id="GO:0090563">
    <property type="term" value="F:protein-phosphocysteine-sugar phosphotransferase activity"/>
    <property type="evidence" value="ECO:0007669"/>
    <property type="project" value="TreeGrafter"/>
</dbReference>
<dbReference type="GO" id="GO:0022877">
    <property type="term" value="F:protein-N(PI)-phosphohistidine-fructose phosphotransferase system transporter activity"/>
    <property type="evidence" value="ECO:0007669"/>
    <property type="project" value="InterPro"/>
</dbReference>
<evidence type="ECO:0000259" key="14">
    <source>
        <dbReference type="PROSITE" id="PS51104"/>
    </source>
</evidence>
<evidence type="ECO:0000256" key="9">
    <source>
        <dbReference type="ARBA" id="ARBA00022777"/>
    </source>
</evidence>
<keyword evidence="5" id="KW-0762">Sugar transport</keyword>
<dbReference type="RefSeq" id="WP_154117625.1">
    <property type="nucleotide sequence ID" value="NZ_WJXB01000002.1"/>
</dbReference>
<dbReference type="InterPro" id="IPR003353">
    <property type="entry name" value="PTS_IIB_fruc"/>
</dbReference>
<keyword evidence="10 12" id="KW-1133">Transmembrane helix</keyword>
<dbReference type="NCBIfam" id="TIGR01427">
    <property type="entry name" value="PTS_IIC_fructo"/>
    <property type="match status" value="1"/>
</dbReference>
<evidence type="ECO:0000313" key="15">
    <source>
        <dbReference type="EMBL" id="MRN52623.1"/>
    </source>
</evidence>
<feature type="transmembrane region" description="Helical" evidence="12">
    <location>
        <begin position="440"/>
        <end position="461"/>
    </location>
</feature>
<feature type="transmembrane region" description="Helical" evidence="12">
    <location>
        <begin position="175"/>
        <end position="196"/>
    </location>
</feature>
<feature type="transmembrane region" description="Helical" evidence="12">
    <location>
        <begin position="373"/>
        <end position="393"/>
    </location>
</feature>
<dbReference type="PROSITE" id="PS51099">
    <property type="entry name" value="PTS_EIIB_TYPE_2"/>
    <property type="match status" value="1"/>
</dbReference>
<evidence type="ECO:0000256" key="8">
    <source>
        <dbReference type="ARBA" id="ARBA00022692"/>
    </source>
</evidence>
<dbReference type="SUPFAM" id="SSF52794">
    <property type="entry name" value="PTS system IIB component-like"/>
    <property type="match status" value="1"/>
</dbReference>
<feature type="domain" description="PTS EIIC type-2" evidence="14">
    <location>
        <begin position="127"/>
        <end position="460"/>
    </location>
</feature>
<dbReference type="Gene3D" id="3.40.50.2300">
    <property type="match status" value="1"/>
</dbReference>
<dbReference type="PROSITE" id="PS51104">
    <property type="entry name" value="PTS_EIIC_TYPE_2"/>
    <property type="match status" value="1"/>
</dbReference>
<evidence type="ECO:0000313" key="16">
    <source>
        <dbReference type="Proteomes" id="UP000463051"/>
    </source>
</evidence>
<dbReference type="InterPro" id="IPR013011">
    <property type="entry name" value="PTS_EIIB_2"/>
</dbReference>
<dbReference type="Pfam" id="PF02302">
    <property type="entry name" value="PTS_IIB"/>
    <property type="match status" value="1"/>
</dbReference>
<keyword evidence="4" id="KW-0597">Phosphoprotein</keyword>
<dbReference type="EMBL" id="WJXB01000002">
    <property type="protein sequence ID" value="MRN52623.1"/>
    <property type="molecule type" value="Genomic_DNA"/>
</dbReference>
<feature type="transmembrane region" description="Helical" evidence="12">
    <location>
        <begin position="299"/>
        <end position="317"/>
    </location>
</feature>
<accession>A0A7X2H4L6</accession>
<evidence type="ECO:0000256" key="1">
    <source>
        <dbReference type="ARBA" id="ARBA00004429"/>
    </source>
</evidence>
<reference evidence="15 16" key="1">
    <citation type="submission" date="2019-11" db="EMBL/GenBank/DDBJ databases">
        <title>Paenibacillus monticola sp. nov., a novel PGPR strain isolated from mountain sample in China.</title>
        <authorList>
            <person name="Zhao Q."/>
            <person name="Li H.-P."/>
            <person name="Zhang J.-L."/>
        </authorList>
    </citation>
    <scope>NUCLEOTIDE SEQUENCE [LARGE SCALE GENOMIC DNA]</scope>
    <source>
        <strain evidence="15 16">LC-T2</strain>
    </source>
</reference>
<dbReference type="PANTHER" id="PTHR30505">
    <property type="entry name" value="FRUCTOSE-LIKE PERMEASE"/>
    <property type="match status" value="1"/>
</dbReference>
<keyword evidence="2" id="KW-0813">Transport</keyword>
<protein>
    <submittedName>
        <fullName evidence="15">PTS fructose transporter subunit IIBC</fullName>
    </submittedName>
</protein>
<name>A0A7X2H4L6_9BACL</name>
<keyword evidence="6" id="KW-0808">Transferase</keyword>
<feature type="transmembrane region" description="Helical" evidence="12">
    <location>
        <begin position="324"/>
        <end position="353"/>
    </location>
</feature>
<dbReference type="Pfam" id="PF02378">
    <property type="entry name" value="PTS_EIIC"/>
    <property type="match status" value="1"/>
</dbReference>
<dbReference type="PANTHER" id="PTHR30505:SF0">
    <property type="entry name" value="FRUCTOSE-LIKE PTS SYSTEM EIIBC COMPONENT-RELATED"/>
    <property type="match status" value="1"/>
</dbReference>
<evidence type="ECO:0000256" key="7">
    <source>
        <dbReference type="ARBA" id="ARBA00022683"/>
    </source>
</evidence>
<keyword evidence="7" id="KW-0598">Phosphotransferase system</keyword>
<evidence type="ECO:0000256" key="12">
    <source>
        <dbReference type="SAM" id="Phobius"/>
    </source>
</evidence>
<dbReference type="InterPro" id="IPR036095">
    <property type="entry name" value="PTS_EIIB-like_sf"/>
</dbReference>
<evidence type="ECO:0000256" key="11">
    <source>
        <dbReference type="ARBA" id="ARBA00023136"/>
    </source>
</evidence>
<evidence type="ECO:0000256" key="2">
    <source>
        <dbReference type="ARBA" id="ARBA00022448"/>
    </source>
</evidence>
<proteinExistence type="predicted"/>
<keyword evidence="16" id="KW-1185">Reference proteome</keyword>